<sequence length="313" mass="33348">MSEKMIVIRQTELGEPDVLHQAEVDRPEPGATELLVRVRAAAVNPVDWKIRRDGHWLTPPFVLGWDVSGVVEQVGVGVSLFAPGDEVYGFPWFPHQAGGYGEFVTAPSRHFAHKPAGLSHIEAAGIPLAGLTAWQGLVDVANVQAGQRVLVTAAAGGVGHLAVQIAKARGAHVIGTARADKHDFLRELGVDEPIDYTAVDVAASLRDVDVILEAIGGEQTLALIQTLKPGGIVIPLPANTIPDSLGAQAKRHGVRWTPLLVEPDHHGLRELAALVERGALRVHVEQTFPLADAAKAHELGERGRVTGKLVLTV</sequence>
<dbReference type="SMART" id="SM00829">
    <property type="entry name" value="PKS_ER"/>
    <property type="match status" value="1"/>
</dbReference>
<evidence type="ECO:0000313" key="4">
    <source>
        <dbReference type="Proteomes" id="UP000294257"/>
    </source>
</evidence>
<dbReference type="InterPro" id="IPR036291">
    <property type="entry name" value="NAD(P)-bd_dom_sf"/>
</dbReference>
<dbReference type="GO" id="GO:0008270">
    <property type="term" value="F:zinc ion binding"/>
    <property type="evidence" value="ECO:0007669"/>
    <property type="project" value="InterPro"/>
</dbReference>
<dbReference type="SUPFAM" id="SSF50129">
    <property type="entry name" value="GroES-like"/>
    <property type="match status" value="1"/>
</dbReference>
<dbReference type="GO" id="GO:0016491">
    <property type="term" value="F:oxidoreductase activity"/>
    <property type="evidence" value="ECO:0007669"/>
    <property type="project" value="UniProtKB-KW"/>
</dbReference>
<protein>
    <submittedName>
        <fullName evidence="3">NADPH:quinone reductase-like Zn-dependent oxidoreductase</fullName>
    </submittedName>
</protein>
<dbReference type="InterPro" id="IPR011032">
    <property type="entry name" value="GroES-like_sf"/>
</dbReference>
<accession>A0A4Q7KWP8</accession>
<dbReference type="EMBL" id="SGWQ01000003">
    <property type="protein sequence ID" value="RZS41125.1"/>
    <property type="molecule type" value="Genomic_DNA"/>
</dbReference>
<dbReference type="PROSITE" id="PS01162">
    <property type="entry name" value="QOR_ZETA_CRYSTAL"/>
    <property type="match status" value="1"/>
</dbReference>
<dbReference type="InterPro" id="IPR050700">
    <property type="entry name" value="YIM1/Zinc_Alcohol_DH_Fams"/>
</dbReference>
<evidence type="ECO:0000259" key="2">
    <source>
        <dbReference type="SMART" id="SM00829"/>
    </source>
</evidence>
<dbReference type="Pfam" id="PF08240">
    <property type="entry name" value="ADH_N"/>
    <property type="match status" value="1"/>
</dbReference>
<dbReference type="Pfam" id="PF13602">
    <property type="entry name" value="ADH_zinc_N_2"/>
    <property type="match status" value="1"/>
</dbReference>
<dbReference type="InterPro" id="IPR002364">
    <property type="entry name" value="Quin_OxRdtase/zeta-crystal_CS"/>
</dbReference>
<dbReference type="SUPFAM" id="SSF51735">
    <property type="entry name" value="NAD(P)-binding Rossmann-fold domains"/>
    <property type="match status" value="1"/>
</dbReference>
<gene>
    <name evidence="3" type="ORF">EV193_103444</name>
</gene>
<evidence type="ECO:0000313" key="3">
    <source>
        <dbReference type="EMBL" id="RZS41125.1"/>
    </source>
</evidence>
<organism evidence="3 4">
    <name type="scientific">Herbihabitans rhizosphaerae</name>
    <dbReference type="NCBI Taxonomy" id="1872711"/>
    <lineage>
        <taxon>Bacteria</taxon>
        <taxon>Bacillati</taxon>
        <taxon>Actinomycetota</taxon>
        <taxon>Actinomycetes</taxon>
        <taxon>Pseudonocardiales</taxon>
        <taxon>Pseudonocardiaceae</taxon>
        <taxon>Herbihabitans</taxon>
    </lineage>
</organism>
<dbReference type="InterPro" id="IPR020843">
    <property type="entry name" value="ER"/>
</dbReference>
<reference evidence="3 4" key="1">
    <citation type="submission" date="2019-02" db="EMBL/GenBank/DDBJ databases">
        <title>Genomic Encyclopedia of Type Strains, Phase IV (KMG-IV): sequencing the most valuable type-strain genomes for metagenomic binning, comparative biology and taxonomic classification.</title>
        <authorList>
            <person name="Goeker M."/>
        </authorList>
    </citation>
    <scope>NUCLEOTIDE SEQUENCE [LARGE SCALE GENOMIC DNA]</scope>
    <source>
        <strain evidence="3 4">DSM 101727</strain>
    </source>
</reference>
<evidence type="ECO:0000256" key="1">
    <source>
        <dbReference type="ARBA" id="ARBA00023002"/>
    </source>
</evidence>
<dbReference type="PANTHER" id="PTHR11695">
    <property type="entry name" value="ALCOHOL DEHYDROGENASE RELATED"/>
    <property type="match status" value="1"/>
</dbReference>
<keyword evidence="1" id="KW-0560">Oxidoreductase</keyword>
<dbReference type="Gene3D" id="3.40.50.720">
    <property type="entry name" value="NAD(P)-binding Rossmann-like Domain"/>
    <property type="match status" value="1"/>
</dbReference>
<dbReference type="Proteomes" id="UP000294257">
    <property type="component" value="Unassembled WGS sequence"/>
</dbReference>
<name>A0A4Q7KWP8_9PSEU</name>
<dbReference type="Gene3D" id="3.90.180.10">
    <property type="entry name" value="Medium-chain alcohol dehydrogenases, catalytic domain"/>
    <property type="match status" value="1"/>
</dbReference>
<dbReference type="AlphaFoldDB" id="A0A4Q7KWP8"/>
<dbReference type="CDD" id="cd05289">
    <property type="entry name" value="MDR_like_2"/>
    <property type="match status" value="1"/>
</dbReference>
<feature type="domain" description="Enoyl reductase (ER)" evidence="2">
    <location>
        <begin position="14"/>
        <end position="311"/>
    </location>
</feature>
<proteinExistence type="predicted"/>
<comment type="caution">
    <text evidence="3">The sequence shown here is derived from an EMBL/GenBank/DDBJ whole genome shotgun (WGS) entry which is preliminary data.</text>
</comment>
<dbReference type="InterPro" id="IPR013154">
    <property type="entry name" value="ADH-like_N"/>
</dbReference>
<dbReference type="PANTHER" id="PTHR11695:SF294">
    <property type="entry name" value="RETICULON-4-INTERACTING PROTEIN 1, MITOCHONDRIAL"/>
    <property type="match status" value="1"/>
</dbReference>
<keyword evidence="4" id="KW-1185">Reference proteome</keyword>